<comment type="caution">
    <text evidence="3">The sequence shown here is derived from an EMBL/GenBank/DDBJ whole genome shotgun (WGS) entry which is preliminary data.</text>
</comment>
<proteinExistence type="predicted"/>
<organism evidence="3 4">
    <name type="scientific">Reticulomyxa filosa</name>
    <dbReference type="NCBI Taxonomy" id="46433"/>
    <lineage>
        <taxon>Eukaryota</taxon>
        <taxon>Sar</taxon>
        <taxon>Rhizaria</taxon>
        <taxon>Retaria</taxon>
        <taxon>Foraminifera</taxon>
        <taxon>Monothalamids</taxon>
        <taxon>Reticulomyxidae</taxon>
        <taxon>Reticulomyxa</taxon>
    </lineage>
</organism>
<evidence type="ECO:0000313" key="3">
    <source>
        <dbReference type="EMBL" id="ETO06760.1"/>
    </source>
</evidence>
<dbReference type="Pfam" id="PF11815">
    <property type="entry name" value="DUF3336"/>
    <property type="match status" value="1"/>
</dbReference>
<keyword evidence="1" id="KW-0812">Transmembrane</keyword>
<protein>
    <recommendedName>
        <fullName evidence="2">Triacylglycerol lipase N-terminal domain-containing protein</fullName>
    </recommendedName>
</protein>
<dbReference type="EMBL" id="ASPP01026812">
    <property type="protein sequence ID" value="ETO06760.1"/>
    <property type="molecule type" value="Genomic_DNA"/>
</dbReference>
<name>X6M193_RETFI</name>
<keyword evidence="1" id="KW-0472">Membrane</keyword>
<keyword evidence="4" id="KW-1185">Reference proteome</keyword>
<reference evidence="3 4" key="1">
    <citation type="journal article" date="2013" name="Curr. Biol.">
        <title>The Genome of the Foraminiferan Reticulomyxa filosa.</title>
        <authorList>
            <person name="Glockner G."/>
            <person name="Hulsmann N."/>
            <person name="Schleicher M."/>
            <person name="Noegel A.A."/>
            <person name="Eichinger L."/>
            <person name="Gallinger C."/>
            <person name="Pawlowski J."/>
            <person name="Sierra R."/>
            <person name="Euteneuer U."/>
            <person name="Pillet L."/>
            <person name="Moustafa A."/>
            <person name="Platzer M."/>
            <person name="Groth M."/>
            <person name="Szafranski K."/>
            <person name="Schliwa M."/>
        </authorList>
    </citation>
    <scope>NUCLEOTIDE SEQUENCE [LARGE SCALE GENOMIC DNA]</scope>
</reference>
<gene>
    <name evidence="3" type="ORF">RFI_30632</name>
</gene>
<feature type="transmembrane region" description="Helical" evidence="1">
    <location>
        <begin position="21"/>
        <end position="43"/>
    </location>
</feature>
<feature type="transmembrane region" description="Helical" evidence="1">
    <location>
        <begin position="55"/>
        <end position="73"/>
    </location>
</feature>
<keyword evidence="1" id="KW-1133">Transmembrane helix</keyword>
<evidence type="ECO:0000259" key="2">
    <source>
        <dbReference type="Pfam" id="PF11815"/>
    </source>
</evidence>
<evidence type="ECO:0000256" key="1">
    <source>
        <dbReference type="SAM" id="Phobius"/>
    </source>
</evidence>
<evidence type="ECO:0000313" key="4">
    <source>
        <dbReference type="Proteomes" id="UP000023152"/>
    </source>
</evidence>
<dbReference type="AlphaFoldDB" id="X6M193"/>
<dbReference type="InterPro" id="IPR021771">
    <property type="entry name" value="Triacylglycerol_lipase_N"/>
</dbReference>
<dbReference type="GO" id="GO:0004806">
    <property type="term" value="F:triacylglycerol lipase activity"/>
    <property type="evidence" value="ECO:0007669"/>
    <property type="project" value="InterPro"/>
</dbReference>
<feature type="domain" description="Triacylglycerol lipase N-terminal" evidence="2">
    <location>
        <begin position="97"/>
        <end position="150"/>
    </location>
</feature>
<accession>X6M193</accession>
<sequence>MERELKFNGPRSFGFRVRSTVRMILFFPTFGLYLTGATILALFLRGGKTFARTFLVWYTLNRLFIGFLLLMLWRMLRISIEWCISAMDCILRTPAENDLLDRHETTLSYDEWLFTGQQLDNLNEQISSWKKTRMSNDYDWELLLKQLDNIHIGNIIQYIYIYGRCVCFVKGVQKKKKKKEFRTLPLFFVSCINKFVEIK</sequence>
<dbReference type="GO" id="GO:0006629">
    <property type="term" value="P:lipid metabolic process"/>
    <property type="evidence" value="ECO:0007669"/>
    <property type="project" value="InterPro"/>
</dbReference>
<dbReference type="Proteomes" id="UP000023152">
    <property type="component" value="Unassembled WGS sequence"/>
</dbReference>